<dbReference type="InterPro" id="IPR010614">
    <property type="entry name" value="RAD3-like_helicase_DEAD"/>
</dbReference>
<dbReference type="FunFam" id="3.40.50.300:FF:000731">
    <property type="entry name" value="Fanconi anemia group J protein homolog"/>
    <property type="match status" value="1"/>
</dbReference>
<dbReference type="GO" id="GO:0016887">
    <property type="term" value="F:ATP hydrolysis activity"/>
    <property type="evidence" value="ECO:0007669"/>
    <property type="project" value="RHEA"/>
</dbReference>
<dbReference type="EMBL" id="REGN01000696">
    <property type="protein sequence ID" value="RNA39903.1"/>
    <property type="molecule type" value="Genomic_DNA"/>
</dbReference>
<evidence type="ECO:0000256" key="11">
    <source>
        <dbReference type="ARBA" id="ARBA00023004"/>
    </source>
</evidence>
<name>A0A3M7SVV0_BRAPC</name>
<dbReference type="STRING" id="10195.A0A3M7SVV0"/>
<dbReference type="GO" id="GO:0006289">
    <property type="term" value="P:nucleotide-excision repair"/>
    <property type="evidence" value="ECO:0007669"/>
    <property type="project" value="TreeGrafter"/>
</dbReference>
<evidence type="ECO:0000256" key="8">
    <source>
        <dbReference type="ARBA" id="ARBA00022801"/>
    </source>
</evidence>
<dbReference type="InterPro" id="IPR014001">
    <property type="entry name" value="Helicase_ATP-bd"/>
</dbReference>
<sequence length="992" mass="115259">MSFNDEACITIGGIKVRFPKKPYPCQISMMDKIIRGLQRKQNCLLESPTGSGKTLSLLCSTLSWQKTEKENIRSRLVENDLNRAQKVKESCYCDCAQLRKREKLNSKNIKKKGIIYEEESDDSEEENNFMPNPDCPCVCHGMYQSEPEILEHQKPSKVPTIFFCTRTHKQITNVIKEFKKTPYASDARMTILASRAHSCIHPQISKMSNKDEMCKKLNKDKSITSNSESKNDGSEKQDFGSGGCTYFNRFKKQPLSYESYGLKEKVWDIEDLIYSFKRKRFCPYYGARELMNVVDIIFCPYNYLIDPRIRSSMNINLKDQIVIVDEAHNVEDACRESTTFFISKFQLEIGVKELKELSNWFTDEKINGSAVYFQHVFERLIDWIDRLSLNMEQRDFDASMSKILNGIEMIAELKMQGIGPDKYEVFKKNMSELNSETEGKEREREIISDSVKILINQIDLMLEFLYMENHEFMEDFRIAITKKKVDDPQINDEESLLRSTQFRNFAQQAKWTYTINFWCLNPGVAFYYLKNCHSVILVSGTLSPMDTFQTELGVKFEHQLEANHVISDKQVWVGSIGYGPTDVNLLATFRTFETYSFQDEIGRLTLDVCKTIPYGVLCFLPSYSLMTKLMNRWNESGIINEMRIYKQVFFEPRVAKNFDQLLKDYYDSIENSSGGPKNNGALMLAVYRGRASEGLDFSDNYARAVIAIGIPYPNIKDIQVDLKRKYNNALSTKKNLLKGDDWYEIQAYRAVNQALGRCIRHRNDWGAIILVDDRYFKNPQKYSKGLSKWIRQRYQTFRNYTAAMDSLKKFSHEMINFKGEFHPTQQSQITLNDSDVNSLSLKVDQTLLNENKLSQIKNENETTLGESFLDSRFEGKQRNPKKNFFTSTQMSQKNDSPLTKSGKKRTRNLKEEKNSNSTISNFRSFEFKNDNKFSKSSKTNEMVEIDEDEDEDDDGITYLDNTELEIDVDFEADFSIMKKQKKNSNTSIEEIL</sequence>
<evidence type="ECO:0000256" key="1">
    <source>
        <dbReference type="ARBA" id="ARBA00001966"/>
    </source>
</evidence>
<feature type="domain" description="Helicase ATP-binding" evidence="20">
    <location>
        <begin position="12"/>
        <end position="380"/>
    </location>
</feature>
<comment type="subcellular location">
    <subcellularLocation>
        <location evidence="2">Nucleus</location>
    </subcellularLocation>
</comment>
<comment type="similarity">
    <text evidence="3">Belongs to the DEAD box helicase family. DEAH subfamily.</text>
</comment>
<evidence type="ECO:0000256" key="6">
    <source>
        <dbReference type="ARBA" id="ARBA00022741"/>
    </source>
</evidence>
<protein>
    <recommendedName>
        <fullName evidence="16">DNA 5'-3' helicase</fullName>
        <ecNumber evidence="16">5.6.2.3</ecNumber>
    </recommendedName>
    <alternativeName>
        <fullName evidence="18">DNA 5'-3' helicase FANCJ</fullName>
    </alternativeName>
</protein>
<feature type="region of interest" description="Disordered" evidence="19">
    <location>
        <begin position="867"/>
        <end position="917"/>
    </location>
</feature>
<accession>A0A3M7SVV0</accession>
<dbReference type="Gene3D" id="1.10.275.40">
    <property type="match status" value="1"/>
</dbReference>
<dbReference type="PANTHER" id="PTHR11472:SF47">
    <property type="entry name" value="FANCONI ANEMIA GROUP J PROTEIN"/>
    <property type="match status" value="1"/>
</dbReference>
<dbReference type="InterPro" id="IPR006554">
    <property type="entry name" value="Helicase-like_DEXD_c2"/>
</dbReference>
<organism evidence="21 22">
    <name type="scientific">Brachionus plicatilis</name>
    <name type="common">Marine rotifer</name>
    <name type="synonym">Brachionus muelleri</name>
    <dbReference type="NCBI Taxonomy" id="10195"/>
    <lineage>
        <taxon>Eukaryota</taxon>
        <taxon>Metazoa</taxon>
        <taxon>Spiralia</taxon>
        <taxon>Gnathifera</taxon>
        <taxon>Rotifera</taxon>
        <taxon>Eurotatoria</taxon>
        <taxon>Monogononta</taxon>
        <taxon>Pseudotrocha</taxon>
        <taxon>Ploima</taxon>
        <taxon>Brachionidae</taxon>
        <taxon>Brachionus</taxon>
    </lineage>
</organism>
<dbReference type="InterPro" id="IPR042493">
    <property type="entry name" value="XPD_DNA_FeS"/>
</dbReference>
<evidence type="ECO:0000256" key="16">
    <source>
        <dbReference type="ARBA" id="ARBA00044969"/>
    </source>
</evidence>
<dbReference type="PANTHER" id="PTHR11472">
    <property type="entry name" value="DNA REPAIR DEAD HELICASE RAD3/XP-D SUBFAMILY MEMBER"/>
    <property type="match status" value="1"/>
</dbReference>
<evidence type="ECO:0000256" key="13">
    <source>
        <dbReference type="ARBA" id="ARBA00023204"/>
    </source>
</evidence>
<dbReference type="Gene3D" id="3.40.50.300">
    <property type="entry name" value="P-loop containing nucleotide triphosphate hydrolases"/>
    <property type="match status" value="3"/>
</dbReference>
<dbReference type="Pfam" id="PF13307">
    <property type="entry name" value="Helicase_C_2"/>
    <property type="match status" value="1"/>
</dbReference>
<proteinExistence type="inferred from homology"/>
<dbReference type="SMART" id="SM00488">
    <property type="entry name" value="DEXDc2"/>
    <property type="match status" value="1"/>
</dbReference>
<dbReference type="NCBIfam" id="TIGR00604">
    <property type="entry name" value="rad3"/>
    <property type="match status" value="1"/>
</dbReference>
<dbReference type="SUPFAM" id="SSF52540">
    <property type="entry name" value="P-loop containing nucleoside triphosphate hydrolases"/>
    <property type="match status" value="1"/>
</dbReference>
<keyword evidence="14" id="KW-0413">Isomerase</keyword>
<dbReference type="Proteomes" id="UP000276133">
    <property type="component" value="Unassembled WGS sequence"/>
</dbReference>
<dbReference type="GO" id="GO:0003677">
    <property type="term" value="F:DNA binding"/>
    <property type="evidence" value="ECO:0007669"/>
    <property type="project" value="InterPro"/>
</dbReference>
<keyword evidence="4" id="KW-0004">4Fe-4S</keyword>
<keyword evidence="15" id="KW-0539">Nucleus</keyword>
<keyword evidence="7" id="KW-0227">DNA damage</keyword>
<dbReference type="InterPro" id="IPR013020">
    <property type="entry name" value="Rad3/Chl1-like"/>
</dbReference>
<keyword evidence="12" id="KW-0411">Iron-sulfur</keyword>
<evidence type="ECO:0000256" key="4">
    <source>
        <dbReference type="ARBA" id="ARBA00022485"/>
    </source>
</evidence>
<evidence type="ECO:0000313" key="21">
    <source>
        <dbReference type="EMBL" id="RNA39903.1"/>
    </source>
</evidence>
<keyword evidence="22" id="KW-1185">Reference proteome</keyword>
<dbReference type="Pfam" id="PF06733">
    <property type="entry name" value="DEAD_2"/>
    <property type="match status" value="1"/>
</dbReference>
<evidence type="ECO:0000256" key="9">
    <source>
        <dbReference type="ARBA" id="ARBA00022806"/>
    </source>
</evidence>
<dbReference type="GO" id="GO:0046872">
    <property type="term" value="F:metal ion binding"/>
    <property type="evidence" value="ECO:0007669"/>
    <property type="project" value="UniProtKB-KW"/>
</dbReference>
<dbReference type="InterPro" id="IPR027417">
    <property type="entry name" value="P-loop_NTPase"/>
</dbReference>
<keyword evidence="9" id="KW-0347">Helicase</keyword>
<evidence type="ECO:0000256" key="5">
    <source>
        <dbReference type="ARBA" id="ARBA00022723"/>
    </source>
</evidence>
<dbReference type="GO" id="GO:0005634">
    <property type="term" value="C:nucleus"/>
    <property type="evidence" value="ECO:0007669"/>
    <property type="project" value="UniProtKB-SubCell"/>
</dbReference>
<feature type="compositionally biased region" description="Polar residues" evidence="19">
    <location>
        <begin position="884"/>
        <end position="899"/>
    </location>
</feature>
<dbReference type="AlphaFoldDB" id="A0A3M7SVV0"/>
<evidence type="ECO:0000256" key="19">
    <source>
        <dbReference type="SAM" id="MobiDB-lite"/>
    </source>
</evidence>
<dbReference type="OrthoDB" id="19182at2759"/>
<keyword evidence="13" id="KW-0234">DNA repair</keyword>
<reference evidence="21 22" key="1">
    <citation type="journal article" date="2018" name="Sci. Rep.">
        <title>Genomic signatures of local adaptation to the degree of environmental predictability in rotifers.</title>
        <authorList>
            <person name="Franch-Gras L."/>
            <person name="Hahn C."/>
            <person name="Garcia-Roger E.M."/>
            <person name="Carmona M.J."/>
            <person name="Serra M."/>
            <person name="Gomez A."/>
        </authorList>
    </citation>
    <scope>NUCLEOTIDE SEQUENCE [LARGE SCALE GENOMIC DNA]</scope>
    <source>
        <strain evidence="21">HYR1</strain>
    </source>
</reference>
<dbReference type="GO" id="GO:0005524">
    <property type="term" value="F:ATP binding"/>
    <property type="evidence" value="ECO:0007669"/>
    <property type="project" value="UniProtKB-KW"/>
</dbReference>
<dbReference type="PROSITE" id="PS51193">
    <property type="entry name" value="HELICASE_ATP_BIND_2"/>
    <property type="match status" value="1"/>
</dbReference>
<evidence type="ECO:0000313" key="22">
    <source>
        <dbReference type="Proteomes" id="UP000276133"/>
    </source>
</evidence>
<dbReference type="InterPro" id="IPR014013">
    <property type="entry name" value="Helic_SF1/SF2_ATP-bd_DinG/Rad3"/>
</dbReference>
<dbReference type="InterPro" id="IPR045028">
    <property type="entry name" value="DinG/Rad3-like"/>
</dbReference>
<dbReference type="EC" id="5.6.2.3" evidence="16"/>
<dbReference type="GO" id="GO:1990918">
    <property type="term" value="P:double-strand break repair involved in meiotic recombination"/>
    <property type="evidence" value="ECO:0007669"/>
    <property type="project" value="TreeGrafter"/>
</dbReference>
<evidence type="ECO:0000256" key="17">
    <source>
        <dbReference type="ARBA" id="ARBA00048954"/>
    </source>
</evidence>
<evidence type="ECO:0000256" key="14">
    <source>
        <dbReference type="ARBA" id="ARBA00023235"/>
    </source>
</evidence>
<evidence type="ECO:0000256" key="10">
    <source>
        <dbReference type="ARBA" id="ARBA00022840"/>
    </source>
</evidence>
<gene>
    <name evidence="21" type="ORF">BpHYR1_030926</name>
</gene>
<comment type="catalytic activity">
    <reaction evidence="17">
        <text>ATP + H2O = ADP + phosphate + H(+)</text>
        <dbReference type="Rhea" id="RHEA:13065"/>
        <dbReference type="ChEBI" id="CHEBI:15377"/>
        <dbReference type="ChEBI" id="CHEBI:15378"/>
        <dbReference type="ChEBI" id="CHEBI:30616"/>
        <dbReference type="ChEBI" id="CHEBI:43474"/>
        <dbReference type="ChEBI" id="CHEBI:456216"/>
        <dbReference type="EC" id="5.6.2.3"/>
    </reaction>
</comment>
<evidence type="ECO:0000256" key="12">
    <source>
        <dbReference type="ARBA" id="ARBA00023014"/>
    </source>
</evidence>
<evidence type="ECO:0000256" key="2">
    <source>
        <dbReference type="ARBA" id="ARBA00004123"/>
    </source>
</evidence>
<comment type="caution">
    <text evidence="21">The sequence shown here is derived from an EMBL/GenBank/DDBJ whole genome shotgun (WGS) entry which is preliminary data.</text>
</comment>
<evidence type="ECO:0000256" key="3">
    <source>
        <dbReference type="ARBA" id="ARBA00008792"/>
    </source>
</evidence>
<evidence type="ECO:0000256" key="18">
    <source>
        <dbReference type="ARBA" id="ARBA00082714"/>
    </source>
</evidence>
<keyword evidence="5" id="KW-0479">Metal-binding</keyword>
<evidence type="ECO:0000259" key="20">
    <source>
        <dbReference type="PROSITE" id="PS51193"/>
    </source>
</evidence>
<keyword evidence="10" id="KW-0067">ATP-binding</keyword>
<evidence type="ECO:0000256" key="7">
    <source>
        <dbReference type="ARBA" id="ARBA00022763"/>
    </source>
</evidence>
<keyword evidence="11" id="KW-0408">Iron</keyword>
<keyword evidence="6" id="KW-0547">Nucleotide-binding</keyword>
<dbReference type="GO" id="GO:0051539">
    <property type="term" value="F:4 iron, 4 sulfur cluster binding"/>
    <property type="evidence" value="ECO:0007669"/>
    <property type="project" value="UniProtKB-KW"/>
</dbReference>
<dbReference type="GO" id="GO:0043139">
    <property type="term" value="F:5'-3' DNA helicase activity"/>
    <property type="evidence" value="ECO:0007669"/>
    <property type="project" value="UniProtKB-EC"/>
</dbReference>
<evidence type="ECO:0000256" key="15">
    <source>
        <dbReference type="ARBA" id="ARBA00023242"/>
    </source>
</evidence>
<dbReference type="SMART" id="SM00491">
    <property type="entry name" value="HELICc2"/>
    <property type="match status" value="1"/>
</dbReference>
<dbReference type="CDD" id="cd18788">
    <property type="entry name" value="SF2_C_XPD"/>
    <property type="match status" value="1"/>
</dbReference>
<comment type="cofactor">
    <cofactor evidence="1">
        <name>[4Fe-4S] cluster</name>
        <dbReference type="ChEBI" id="CHEBI:49883"/>
    </cofactor>
</comment>
<dbReference type="InterPro" id="IPR006555">
    <property type="entry name" value="ATP-dep_Helicase_C"/>
</dbReference>
<dbReference type="SMART" id="SM00487">
    <property type="entry name" value="DEXDc"/>
    <property type="match status" value="1"/>
</dbReference>
<dbReference type="Gene3D" id="1.10.30.20">
    <property type="entry name" value="Bacterial XPD DNA helicase, FeS cluster domain"/>
    <property type="match status" value="1"/>
</dbReference>
<keyword evidence="8 21" id="KW-0378">Hydrolase</keyword>